<sequence length="679" mass="73778">MPRRATWNFEDVKQASSAANAASPRQTAPVDLQTVIPRLRDTVSAFWRQHGTAFKNMWRGLPDEERRDLLLTVSAGSMPRSRTEAFTVSGEDVHGAALLLPEINLEDLLGDESALPALFEARTEPDAEDQLLDDLAFIQDQIENKVRVNGRYLLNLAGGDPAKGMRGLNFRKVYKRDHLGGGEPMDIVQMVPQIVQLIEAGVLIPAGLFEKALERQCLLLQTLAFLADEYRTEYAQIGAAYAVSAPTWAPPGLTEEQLEDLWQSQLAAARRDRTQVAAQLYSPSVPTPAADEGLPASSGAGAPPGVTEAVHVDTGVSLLAEPEPERESFAQRVERAHALKDSGNDLFRADRFEEAKEIYSQVVHALSFLDAMDADEHGSACAALATTLSNRAACSNKLAEGAPERVANTCFREAKLDCETALSMTTALPSSIERKLELRLRVAREGLRELRQRSQPAVPTGGALTRNTARAWASGLIRGEGDSLGHVLQRQRSARHAANNRRISATGGRARRRGHPEGTPRQRAARAAAEVAARAAGDAAEATEDMTQQLNEADWAQEGREIATVSLSLADGADLTRDGELEAVPLTGNMLIEQGDALCVNAGLADECPICNDKWCEELAQTDIIILACRHALCLPCLVSWSKQCKKPFRQATARGKLRTNFACPVCREVIAESIPFPE</sequence>
<dbReference type="InterPro" id="IPR001841">
    <property type="entry name" value="Znf_RING"/>
</dbReference>
<keyword evidence="2 4" id="KW-0863">Zinc-finger</keyword>
<evidence type="ECO:0000256" key="3">
    <source>
        <dbReference type="ARBA" id="ARBA00022833"/>
    </source>
</evidence>
<dbReference type="SUPFAM" id="SSF48452">
    <property type="entry name" value="TPR-like"/>
    <property type="match status" value="1"/>
</dbReference>
<dbReference type="Proteomes" id="UP001190700">
    <property type="component" value="Unassembled WGS sequence"/>
</dbReference>
<evidence type="ECO:0000259" key="6">
    <source>
        <dbReference type="PROSITE" id="PS50089"/>
    </source>
</evidence>
<proteinExistence type="predicted"/>
<reference evidence="7 8" key="1">
    <citation type="journal article" date="2015" name="Genome Biol. Evol.">
        <title>Comparative Genomics of a Bacterivorous Green Alga Reveals Evolutionary Causalities and Consequences of Phago-Mixotrophic Mode of Nutrition.</title>
        <authorList>
            <person name="Burns J.A."/>
            <person name="Paasch A."/>
            <person name="Narechania A."/>
            <person name="Kim E."/>
        </authorList>
    </citation>
    <scope>NUCLEOTIDE SEQUENCE [LARGE SCALE GENOMIC DNA]</scope>
    <source>
        <strain evidence="7 8">PLY_AMNH</strain>
    </source>
</reference>
<evidence type="ECO:0000313" key="8">
    <source>
        <dbReference type="Proteomes" id="UP001190700"/>
    </source>
</evidence>
<feature type="domain" description="RING-type" evidence="6">
    <location>
        <begin position="608"/>
        <end position="668"/>
    </location>
</feature>
<feature type="region of interest" description="Disordered" evidence="5">
    <location>
        <begin position="284"/>
        <end position="303"/>
    </location>
</feature>
<dbReference type="GO" id="GO:0008270">
    <property type="term" value="F:zinc ion binding"/>
    <property type="evidence" value="ECO:0007669"/>
    <property type="project" value="UniProtKB-KW"/>
</dbReference>
<dbReference type="SMART" id="SM00184">
    <property type="entry name" value="RING"/>
    <property type="match status" value="1"/>
</dbReference>
<dbReference type="GO" id="GO:0005737">
    <property type="term" value="C:cytoplasm"/>
    <property type="evidence" value="ECO:0007669"/>
    <property type="project" value="UniProtKB-ARBA"/>
</dbReference>
<dbReference type="InterPro" id="IPR011990">
    <property type="entry name" value="TPR-like_helical_dom_sf"/>
</dbReference>
<keyword evidence="1" id="KW-0479">Metal-binding</keyword>
<evidence type="ECO:0000256" key="4">
    <source>
        <dbReference type="PROSITE-ProRule" id="PRU00175"/>
    </source>
</evidence>
<dbReference type="InterPro" id="IPR017907">
    <property type="entry name" value="Znf_RING_CS"/>
</dbReference>
<protein>
    <recommendedName>
        <fullName evidence="6">RING-type domain-containing protein</fullName>
    </recommendedName>
</protein>
<evidence type="ECO:0000313" key="7">
    <source>
        <dbReference type="EMBL" id="KAK3240862.1"/>
    </source>
</evidence>
<evidence type="ECO:0000256" key="1">
    <source>
        <dbReference type="ARBA" id="ARBA00022723"/>
    </source>
</evidence>
<dbReference type="Gene3D" id="1.25.40.10">
    <property type="entry name" value="Tetratricopeptide repeat domain"/>
    <property type="match status" value="1"/>
</dbReference>
<keyword evidence="8" id="KW-1185">Reference proteome</keyword>
<accession>A0AAE0EUU1</accession>
<dbReference type="AlphaFoldDB" id="A0AAE0EUU1"/>
<dbReference type="PROSITE" id="PS50089">
    <property type="entry name" value="ZF_RING_2"/>
    <property type="match status" value="1"/>
</dbReference>
<organism evidence="7 8">
    <name type="scientific">Cymbomonas tetramitiformis</name>
    <dbReference type="NCBI Taxonomy" id="36881"/>
    <lineage>
        <taxon>Eukaryota</taxon>
        <taxon>Viridiplantae</taxon>
        <taxon>Chlorophyta</taxon>
        <taxon>Pyramimonadophyceae</taxon>
        <taxon>Pyramimonadales</taxon>
        <taxon>Pyramimonadaceae</taxon>
        <taxon>Cymbomonas</taxon>
    </lineage>
</organism>
<dbReference type="InterPro" id="IPR013083">
    <property type="entry name" value="Znf_RING/FYVE/PHD"/>
</dbReference>
<dbReference type="SUPFAM" id="SSF57850">
    <property type="entry name" value="RING/U-box"/>
    <property type="match status" value="1"/>
</dbReference>
<dbReference type="Gene3D" id="3.30.40.10">
    <property type="entry name" value="Zinc/RING finger domain, C3HC4 (zinc finger)"/>
    <property type="match status" value="1"/>
</dbReference>
<evidence type="ECO:0000256" key="5">
    <source>
        <dbReference type="SAM" id="MobiDB-lite"/>
    </source>
</evidence>
<keyword evidence="3" id="KW-0862">Zinc</keyword>
<dbReference type="PROSITE" id="PS00518">
    <property type="entry name" value="ZF_RING_1"/>
    <property type="match status" value="1"/>
</dbReference>
<dbReference type="EMBL" id="LGRX02033529">
    <property type="protein sequence ID" value="KAK3240862.1"/>
    <property type="molecule type" value="Genomic_DNA"/>
</dbReference>
<feature type="region of interest" description="Disordered" evidence="5">
    <location>
        <begin position="492"/>
        <end position="523"/>
    </location>
</feature>
<comment type="caution">
    <text evidence="7">The sequence shown here is derived from an EMBL/GenBank/DDBJ whole genome shotgun (WGS) entry which is preliminary data.</text>
</comment>
<gene>
    <name evidence="7" type="ORF">CYMTET_49328</name>
</gene>
<name>A0AAE0EUU1_9CHLO</name>
<evidence type="ECO:0000256" key="2">
    <source>
        <dbReference type="ARBA" id="ARBA00022771"/>
    </source>
</evidence>